<dbReference type="RefSeq" id="WP_387255159.1">
    <property type="nucleotide sequence ID" value="NZ_JBIALX010000019.1"/>
</dbReference>
<dbReference type="PIRSF" id="PIRSF007313">
    <property type="entry name" value="PhnI"/>
    <property type="match status" value="1"/>
</dbReference>
<proteinExistence type="predicted"/>
<dbReference type="GO" id="GO:0016829">
    <property type="term" value="F:lyase activity"/>
    <property type="evidence" value="ECO:0007669"/>
    <property type="project" value="UniProtKB-KW"/>
</dbReference>
<gene>
    <name evidence="2" type="ORF">ACFYTH_31100</name>
</gene>
<evidence type="ECO:0000313" key="2">
    <source>
        <dbReference type="EMBL" id="MFF0457829.1"/>
    </source>
</evidence>
<accession>A0ABW6NV92</accession>
<sequence>MTAFSPKPALTGSQDHPELSDRSDVRAVMWAEQLKRAQLDGSTSTPLQNEQITERLGQAVDRAMAEGAIWAPTLAARAVRQAQGDSIEAAHLLRAHRLRLPRLAVTEPTPTDEMRLLRRIVPTQQGPDSGPQRLGASDDYSARLLDTSAVPTTAALSPDEQPDYRITEEGAVTAPIPRLTDLLRELDLLARKERTEPDPPTRGVRSDPPTRSFRRTLMARADSTAIVAMAYQTTYVGDHAADYPTLSELRYGHLPLAVAHPTTGGRVVIGTIPVTEAEVVADLDGPDHDERYFDAGYGACLGHLETKAIAIALLDLAVEQKGPGSPLAHAVEHGLDGLDAAGLLASLKLPRYVSFQAKLERKLATRTPRSDATTNTTEGGYAS</sequence>
<evidence type="ECO:0000256" key="1">
    <source>
        <dbReference type="SAM" id="MobiDB-lite"/>
    </source>
</evidence>
<name>A0ABW6NV92_9NOCA</name>
<dbReference type="EMBL" id="JBIALX010000019">
    <property type="protein sequence ID" value="MFF0457829.1"/>
    <property type="molecule type" value="Genomic_DNA"/>
</dbReference>
<dbReference type="Proteomes" id="UP001601521">
    <property type="component" value="Unassembled WGS sequence"/>
</dbReference>
<dbReference type="InterPro" id="IPR008773">
    <property type="entry name" value="PhnI"/>
</dbReference>
<feature type="region of interest" description="Disordered" evidence="1">
    <location>
        <begin position="191"/>
        <end position="212"/>
    </location>
</feature>
<keyword evidence="3" id="KW-1185">Reference proteome</keyword>
<reference evidence="2 3" key="1">
    <citation type="submission" date="2024-10" db="EMBL/GenBank/DDBJ databases">
        <title>The Natural Products Discovery Center: Release of the First 8490 Sequenced Strains for Exploring Actinobacteria Biosynthetic Diversity.</title>
        <authorList>
            <person name="Kalkreuter E."/>
            <person name="Kautsar S.A."/>
            <person name="Yang D."/>
            <person name="Bader C.D."/>
            <person name="Teijaro C.N."/>
            <person name="Fluegel L."/>
            <person name="Davis C.M."/>
            <person name="Simpson J.R."/>
            <person name="Lauterbach L."/>
            <person name="Steele A.D."/>
            <person name="Gui C."/>
            <person name="Meng S."/>
            <person name="Li G."/>
            <person name="Viehrig K."/>
            <person name="Ye F."/>
            <person name="Su P."/>
            <person name="Kiefer A.F."/>
            <person name="Nichols A."/>
            <person name="Cepeda A.J."/>
            <person name="Yan W."/>
            <person name="Fan B."/>
            <person name="Jiang Y."/>
            <person name="Adhikari A."/>
            <person name="Zheng C.-J."/>
            <person name="Schuster L."/>
            <person name="Cowan T.M."/>
            <person name="Smanski M.J."/>
            <person name="Chevrette M.G."/>
            <person name="De Carvalho L.P.S."/>
            <person name="Shen B."/>
        </authorList>
    </citation>
    <scope>NUCLEOTIDE SEQUENCE [LARGE SCALE GENOMIC DNA]</scope>
    <source>
        <strain evidence="2 3">NPDC004550</strain>
    </source>
</reference>
<feature type="region of interest" description="Disordered" evidence="1">
    <location>
        <begin position="1"/>
        <end position="21"/>
    </location>
</feature>
<protein>
    <submittedName>
        <fullName evidence="2">Carbon-phosphorus lyase complex subunit PhnI</fullName>
    </submittedName>
</protein>
<evidence type="ECO:0000313" key="3">
    <source>
        <dbReference type="Proteomes" id="UP001601521"/>
    </source>
</evidence>
<comment type="caution">
    <text evidence="2">The sequence shown here is derived from an EMBL/GenBank/DDBJ whole genome shotgun (WGS) entry which is preliminary data.</text>
</comment>
<organism evidence="2 3">
    <name type="scientific">Nocardia africana</name>
    <dbReference type="NCBI Taxonomy" id="134964"/>
    <lineage>
        <taxon>Bacteria</taxon>
        <taxon>Bacillati</taxon>
        <taxon>Actinomycetota</taxon>
        <taxon>Actinomycetes</taxon>
        <taxon>Mycobacteriales</taxon>
        <taxon>Nocardiaceae</taxon>
        <taxon>Nocardia</taxon>
    </lineage>
</organism>
<dbReference type="Pfam" id="PF05861">
    <property type="entry name" value="PhnI"/>
    <property type="match status" value="1"/>
</dbReference>
<keyword evidence="2" id="KW-0456">Lyase</keyword>